<gene>
    <name evidence="2" type="ORF">SAMN05192557_0088</name>
</gene>
<dbReference type="RefSeq" id="WP_091472690.1">
    <property type="nucleotide sequence ID" value="NZ_FOIT01000001.1"/>
</dbReference>
<organism evidence="2 3">
    <name type="scientific">Aliicoccus persicus</name>
    <dbReference type="NCBI Taxonomy" id="930138"/>
    <lineage>
        <taxon>Bacteria</taxon>
        <taxon>Bacillati</taxon>
        <taxon>Bacillota</taxon>
        <taxon>Bacilli</taxon>
        <taxon>Bacillales</taxon>
        <taxon>Staphylococcaceae</taxon>
        <taxon>Aliicoccus</taxon>
    </lineage>
</organism>
<feature type="domain" description="DUF7147" evidence="1">
    <location>
        <begin position="3"/>
        <end position="118"/>
    </location>
</feature>
<proteinExistence type="predicted"/>
<sequence>MPKYIEIGRGYAEIFELEQLIQYNKPRIDKAILLTHGETPATFLLIMQPARDHFQAVYTIYKGISMSEPQKKLSLIKSWLKDADIQLVTFDTKHPDEFYEPEQYYQYITGILRLNHLIPNML</sequence>
<dbReference type="Proteomes" id="UP000243605">
    <property type="component" value="Unassembled WGS sequence"/>
</dbReference>
<name>A0A662Z051_9STAP</name>
<evidence type="ECO:0000313" key="2">
    <source>
        <dbReference type="EMBL" id="SEV80472.1"/>
    </source>
</evidence>
<accession>A0A662Z051</accession>
<evidence type="ECO:0000313" key="3">
    <source>
        <dbReference type="Proteomes" id="UP000243605"/>
    </source>
</evidence>
<reference evidence="2 3" key="1">
    <citation type="submission" date="2016-10" db="EMBL/GenBank/DDBJ databases">
        <authorList>
            <person name="Varghese N."/>
            <person name="Submissions S."/>
        </authorList>
    </citation>
    <scope>NUCLEOTIDE SEQUENCE [LARGE SCALE GENOMIC DNA]</scope>
    <source>
        <strain evidence="2 3">IBRC-M10081</strain>
    </source>
</reference>
<keyword evidence="3" id="KW-1185">Reference proteome</keyword>
<dbReference type="InterPro" id="IPR055571">
    <property type="entry name" value="DUF7147"/>
</dbReference>
<protein>
    <recommendedName>
        <fullName evidence="1">DUF7147 domain-containing protein</fullName>
    </recommendedName>
</protein>
<dbReference type="Pfam" id="PF23648">
    <property type="entry name" value="DUF7147"/>
    <property type="match status" value="1"/>
</dbReference>
<dbReference type="AlphaFoldDB" id="A0A662Z051"/>
<dbReference type="OrthoDB" id="2427086at2"/>
<evidence type="ECO:0000259" key="1">
    <source>
        <dbReference type="Pfam" id="PF23648"/>
    </source>
</evidence>
<dbReference type="EMBL" id="FOIT01000001">
    <property type="protein sequence ID" value="SEV80472.1"/>
    <property type="molecule type" value="Genomic_DNA"/>
</dbReference>